<evidence type="ECO:0000256" key="1">
    <source>
        <dbReference type="SAM" id="Coils"/>
    </source>
</evidence>
<dbReference type="EMBL" id="JAUUTY010000007">
    <property type="protein sequence ID" value="KAK1610695.1"/>
    <property type="molecule type" value="Genomic_DNA"/>
</dbReference>
<evidence type="ECO:0000313" key="4">
    <source>
        <dbReference type="Proteomes" id="UP001231189"/>
    </source>
</evidence>
<gene>
    <name evidence="3" type="ORF">QYE76_034368</name>
</gene>
<comment type="caution">
    <text evidence="3">The sequence shown here is derived from an EMBL/GenBank/DDBJ whole genome shotgun (WGS) entry which is preliminary data.</text>
</comment>
<evidence type="ECO:0000313" key="3">
    <source>
        <dbReference type="EMBL" id="KAK1610695.1"/>
    </source>
</evidence>
<name>A0AAD8QX15_LOLMU</name>
<sequence>MADASVNGVSPSSIRSSFAFIDEVRRLSIGCGCAQLRQRWPTGELKHVEDPEALEATRKEMLATAKKLANTAAALRDERAEAAEKQFRLAESTSPRLRRAAAAGNPKGQHAQPAELLKKKDEEVDINYL</sequence>
<evidence type="ECO:0000256" key="2">
    <source>
        <dbReference type="SAM" id="MobiDB-lite"/>
    </source>
</evidence>
<dbReference type="Proteomes" id="UP001231189">
    <property type="component" value="Unassembled WGS sequence"/>
</dbReference>
<protein>
    <submittedName>
        <fullName evidence="3">Uncharacterized protein</fullName>
    </submittedName>
</protein>
<accession>A0AAD8QX15</accession>
<feature type="region of interest" description="Disordered" evidence="2">
    <location>
        <begin position="88"/>
        <end position="117"/>
    </location>
</feature>
<keyword evidence="1" id="KW-0175">Coiled coil</keyword>
<organism evidence="3 4">
    <name type="scientific">Lolium multiflorum</name>
    <name type="common">Italian ryegrass</name>
    <name type="synonym">Lolium perenne subsp. multiflorum</name>
    <dbReference type="NCBI Taxonomy" id="4521"/>
    <lineage>
        <taxon>Eukaryota</taxon>
        <taxon>Viridiplantae</taxon>
        <taxon>Streptophyta</taxon>
        <taxon>Embryophyta</taxon>
        <taxon>Tracheophyta</taxon>
        <taxon>Spermatophyta</taxon>
        <taxon>Magnoliopsida</taxon>
        <taxon>Liliopsida</taxon>
        <taxon>Poales</taxon>
        <taxon>Poaceae</taxon>
        <taxon>BOP clade</taxon>
        <taxon>Pooideae</taxon>
        <taxon>Poodae</taxon>
        <taxon>Poeae</taxon>
        <taxon>Poeae Chloroplast Group 2 (Poeae type)</taxon>
        <taxon>Loliodinae</taxon>
        <taxon>Loliinae</taxon>
        <taxon>Lolium</taxon>
    </lineage>
</organism>
<dbReference type="AlphaFoldDB" id="A0AAD8QX15"/>
<feature type="coiled-coil region" evidence="1">
    <location>
        <begin position="58"/>
        <end position="85"/>
    </location>
</feature>
<reference evidence="3" key="1">
    <citation type="submission" date="2023-07" db="EMBL/GenBank/DDBJ databases">
        <title>A chromosome-level genome assembly of Lolium multiflorum.</title>
        <authorList>
            <person name="Chen Y."/>
            <person name="Copetti D."/>
            <person name="Kolliker R."/>
            <person name="Studer B."/>
        </authorList>
    </citation>
    <scope>NUCLEOTIDE SEQUENCE</scope>
    <source>
        <strain evidence="3">02402/16</strain>
        <tissue evidence="3">Leaf</tissue>
    </source>
</reference>
<keyword evidence="4" id="KW-1185">Reference proteome</keyword>
<proteinExistence type="predicted"/>